<evidence type="ECO:0000313" key="6">
    <source>
        <dbReference type="EMBL" id="EGG42464.1"/>
    </source>
</evidence>
<keyword evidence="2" id="KW-0479">Metal-binding</keyword>
<dbReference type="SMART" id="SM00704">
    <property type="entry name" value="ZnF_CDGSH"/>
    <property type="match status" value="1"/>
</dbReference>
<accession>F3KJI7</accession>
<dbReference type="EMBL" id="AEGP01000029">
    <property type="protein sequence ID" value="EGG42464.1"/>
    <property type="molecule type" value="Genomic_DNA"/>
</dbReference>
<dbReference type="Gene3D" id="3.40.5.90">
    <property type="entry name" value="CDGSH iron-sulfur domain, mitoNEET-type"/>
    <property type="match status" value="1"/>
</dbReference>
<evidence type="ECO:0000259" key="5">
    <source>
        <dbReference type="SMART" id="SM00704"/>
    </source>
</evidence>
<reference evidence="6" key="1">
    <citation type="journal article" date="2011" name="PLoS ONE">
        <title>Genome of a low-salinity ammonia-oxidizing archaeon determined by single-cell and metagenomic analysis.</title>
        <authorList>
            <person name="Blainey P.C."/>
            <person name="Mosier A.C."/>
            <person name="Potanina A."/>
            <person name="Francis C.A."/>
            <person name="Quake S.R."/>
        </authorList>
    </citation>
    <scope>NUCLEOTIDE SEQUENCE [LARGE SCALE GENOMIC DNA]</scope>
    <source>
        <strain evidence="6">SFB1</strain>
    </source>
</reference>
<keyword evidence="4" id="KW-0411">Iron-sulfur</keyword>
<dbReference type="AlphaFoldDB" id="F3KJI7"/>
<sequence>MVKVIIHAMKDGPCIVNVDGTKIAALCRCGASSKKPHCDGSHTKISFKADEAKIES</sequence>
<proteinExistence type="predicted"/>
<evidence type="ECO:0000256" key="4">
    <source>
        <dbReference type="ARBA" id="ARBA00023014"/>
    </source>
</evidence>
<comment type="caution">
    <text evidence="6">The sequence shown here is derived from an EMBL/GenBank/DDBJ whole genome shotgun (WGS) entry which is preliminary data.</text>
</comment>
<dbReference type="Proteomes" id="UP000004348">
    <property type="component" value="Chromosome"/>
</dbReference>
<dbReference type="GO" id="GO:0046872">
    <property type="term" value="F:metal ion binding"/>
    <property type="evidence" value="ECO:0007669"/>
    <property type="project" value="UniProtKB-KW"/>
</dbReference>
<organism evidence="6">
    <name type="scientific">Candidatus Nitrosarchaeum limnium SFB1</name>
    <dbReference type="NCBI Taxonomy" id="886738"/>
    <lineage>
        <taxon>Archaea</taxon>
        <taxon>Nitrososphaerota</taxon>
        <taxon>Nitrososphaeria</taxon>
        <taxon>Nitrosopumilales</taxon>
        <taxon>Nitrosopumilaceae</taxon>
        <taxon>Nitrosarchaeum</taxon>
    </lineage>
</organism>
<dbReference type="InterPro" id="IPR018967">
    <property type="entry name" value="FeS-contain_CDGSH-typ"/>
</dbReference>
<dbReference type="GO" id="GO:0005737">
    <property type="term" value="C:cytoplasm"/>
    <property type="evidence" value="ECO:0007669"/>
    <property type="project" value="UniProtKB-ARBA"/>
</dbReference>
<evidence type="ECO:0000256" key="1">
    <source>
        <dbReference type="ARBA" id="ARBA00022714"/>
    </source>
</evidence>
<keyword evidence="1" id="KW-0001">2Fe-2S</keyword>
<keyword evidence="3" id="KW-0408">Iron</keyword>
<dbReference type="GO" id="GO:0051537">
    <property type="term" value="F:2 iron, 2 sulfur cluster binding"/>
    <property type="evidence" value="ECO:0007669"/>
    <property type="project" value="UniProtKB-KW"/>
</dbReference>
<gene>
    <name evidence="6" type="ORF">Nlim_0645</name>
</gene>
<name>F3KJI7_9ARCH</name>
<dbReference type="HOGENOM" id="CLU_173940_2_2_2"/>
<evidence type="ECO:0000256" key="2">
    <source>
        <dbReference type="ARBA" id="ARBA00022723"/>
    </source>
</evidence>
<protein>
    <recommendedName>
        <fullName evidence="5">Iron-binding zinc finger CDGSH type domain-containing protein</fullName>
    </recommendedName>
</protein>
<feature type="domain" description="Iron-binding zinc finger CDGSH type" evidence="5">
    <location>
        <begin position="11"/>
        <end position="48"/>
    </location>
</feature>
<evidence type="ECO:0000256" key="3">
    <source>
        <dbReference type="ARBA" id="ARBA00023004"/>
    </source>
</evidence>
<dbReference type="InterPro" id="IPR042216">
    <property type="entry name" value="MitoNEET_CISD"/>
</dbReference>
<dbReference type="Pfam" id="PF09360">
    <property type="entry name" value="zf-CDGSH"/>
    <property type="match status" value="1"/>
</dbReference>